<organism evidence="6 7">
    <name type="scientific">Sanghuangporus baumii</name>
    <name type="common">Phellinus baumii</name>
    <dbReference type="NCBI Taxonomy" id="108892"/>
    <lineage>
        <taxon>Eukaryota</taxon>
        <taxon>Fungi</taxon>
        <taxon>Dikarya</taxon>
        <taxon>Basidiomycota</taxon>
        <taxon>Agaricomycotina</taxon>
        <taxon>Agaricomycetes</taxon>
        <taxon>Hymenochaetales</taxon>
        <taxon>Hymenochaetaceae</taxon>
        <taxon>Sanghuangporus</taxon>
    </lineage>
</organism>
<dbReference type="PANTHER" id="PTHR31465:SF9">
    <property type="entry name" value="SPHINGOID LONG-CHAIN BASE TRANSPORTER RSB1"/>
    <property type="match status" value="1"/>
</dbReference>
<evidence type="ECO:0000256" key="4">
    <source>
        <dbReference type="ARBA" id="ARBA00023136"/>
    </source>
</evidence>
<dbReference type="InterPro" id="IPR007568">
    <property type="entry name" value="RTA1"/>
</dbReference>
<dbReference type="GO" id="GO:0000324">
    <property type="term" value="C:fungal-type vacuole"/>
    <property type="evidence" value="ECO:0007669"/>
    <property type="project" value="TreeGrafter"/>
</dbReference>
<dbReference type="OrthoDB" id="3358017at2759"/>
<evidence type="ECO:0000313" key="6">
    <source>
        <dbReference type="EMBL" id="OCB89125.1"/>
    </source>
</evidence>
<feature type="transmembrane region" description="Helical" evidence="5">
    <location>
        <begin position="243"/>
        <end position="268"/>
    </location>
</feature>
<comment type="caution">
    <text evidence="6">The sequence shown here is derived from an EMBL/GenBank/DDBJ whole genome shotgun (WGS) entry which is preliminary data.</text>
</comment>
<feature type="transmembrane region" description="Helical" evidence="5">
    <location>
        <begin position="112"/>
        <end position="132"/>
    </location>
</feature>
<sequence length="320" mass="35107">MADGDLPEPSSLYGYTPTATVCVAFIVVFGISAVIHGCQAVAWKLWWFLAMPCLCCVLEVAGWLGRFWSSFAPADLLPYTIQTVATVIAPTPLLAANFMILGMLIRCHYLHFSDAIIFTSADIVALIIQAFGGAKASSAVSNGEDPEGGAHIMLIGIILQMVAITFYVLLASEFFVRFVTKRPVRMTSYLAVDPSKKHLHTKMKIMIFGLGFSTVCIFIRTVYRTIELLNGFTGRIIRTQIYFNVLDGLMIVLATYCLNFLHPGYLLADAIEEERRAKSSGSSSKAGMKDTLPLVRIQSYVDPYDDKTLPGSKTSSMVVA</sequence>
<feature type="transmembrane region" description="Helical" evidence="5">
    <location>
        <begin position="205"/>
        <end position="223"/>
    </location>
</feature>
<keyword evidence="7" id="KW-1185">Reference proteome</keyword>
<feature type="transmembrane region" description="Helical" evidence="5">
    <location>
        <begin position="152"/>
        <end position="176"/>
    </location>
</feature>
<feature type="transmembrane region" description="Helical" evidence="5">
    <location>
        <begin position="12"/>
        <end position="33"/>
    </location>
</feature>
<evidence type="ECO:0000256" key="2">
    <source>
        <dbReference type="ARBA" id="ARBA00022692"/>
    </source>
</evidence>
<name>A0A9Q5HZX2_SANBA</name>
<evidence type="ECO:0000256" key="1">
    <source>
        <dbReference type="ARBA" id="ARBA00004141"/>
    </source>
</evidence>
<evidence type="ECO:0000256" key="3">
    <source>
        <dbReference type="ARBA" id="ARBA00022989"/>
    </source>
</evidence>
<evidence type="ECO:0000313" key="7">
    <source>
        <dbReference type="Proteomes" id="UP000757232"/>
    </source>
</evidence>
<proteinExistence type="predicted"/>
<dbReference type="Proteomes" id="UP000757232">
    <property type="component" value="Unassembled WGS sequence"/>
</dbReference>
<feature type="transmembrane region" description="Helical" evidence="5">
    <location>
        <begin position="45"/>
        <end position="64"/>
    </location>
</feature>
<keyword evidence="2 5" id="KW-0812">Transmembrane</keyword>
<dbReference type="PANTHER" id="PTHR31465">
    <property type="entry name" value="PROTEIN RTA1-RELATED"/>
    <property type="match status" value="1"/>
</dbReference>
<comment type="subcellular location">
    <subcellularLocation>
        <location evidence="1">Membrane</location>
        <topology evidence="1">Multi-pass membrane protein</topology>
    </subcellularLocation>
</comment>
<reference evidence="6" key="1">
    <citation type="submission" date="2016-06" db="EMBL/GenBank/DDBJ databases">
        <title>Draft Genome sequence of the fungus Inonotus baumii.</title>
        <authorList>
            <person name="Zhu H."/>
            <person name="Lin W."/>
        </authorList>
    </citation>
    <scope>NUCLEOTIDE SEQUENCE</scope>
    <source>
        <strain evidence="6">821</strain>
    </source>
</reference>
<dbReference type="AlphaFoldDB" id="A0A9Q5HZX2"/>
<dbReference type="Pfam" id="PF04479">
    <property type="entry name" value="RTA1"/>
    <property type="match status" value="1"/>
</dbReference>
<evidence type="ECO:0000256" key="5">
    <source>
        <dbReference type="SAM" id="Phobius"/>
    </source>
</evidence>
<dbReference type="GO" id="GO:0005886">
    <property type="term" value="C:plasma membrane"/>
    <property type="evidence" value="ECO:0007669"/>
    <property type="project" value="TreeGrafter"/>
</dbReference>
<keyword evidence="4 5" id="KW-0472">Membrane</keyword>
<feature type="transmembrane region" description="Helical" evidence="5">
    <location>
        <begin position="84"/>
        <end position="105"/>
    </location>
</feature>
<gene>
    <name evidence="6" type="ORF">A7U60_g3724</name>
</gene>
<keyword evidence="3 5" id="KW-1133">Transmembrane helix</keyword>
<dbReference type="EMBL" id="LNZH02000164">
    <property type="protein sequence ID" value="OCB89125.1"/>
    <property type="molecule type" value="Genomic_DNA"/>
</dbReference>
<accession>A0A9Q5HZX2</accession>
<protein>
    <submittedName>
        <fullName evidence="6">RTA1-domain-containing protein</fullName>
    </submittedName>
</protein>